<evidence type="ECO:0000313" key="3">
    <source>
        <dbReference type="Proteomes" id="UP001521116"/>
    </source>
</evidence>
<proteinExistence type="predicted"/>
<accession>A0ABR3STT6</accession>
<keyword evidence="3" id="KW-1185">Reference proteome</keyword>
<evidence type="ECO:0000313" key="2">
    <source>
        <dbReference type="EMBL" id="KAL1629690.1"/>
    </source>
</evidence>
<organism evidence="2 3">
    <name type="scientific">Neofusicoccum ribis</name>
    <dbReference type="NCBI Taxonomy" id="45134"/>
    <lineage>
        <taxon>Eukaryota</taxon>
        <taxon>Fungi</taxon>
        <taxon>Dikarya</taxon>
        <taxon>Ascomycota</taxon>
        <taxon>Pezizomycotina</taxon>
        <taxon>Dothideomycetes</taxon>
        <taxon>Dothideomycetes incertae sedis</taxon>
        <taxon>Botryosphaeriales</taxon>
        <taxon>Botryosphaeriaceae</taxon>
        <taxon>Neofusicoccum</taxon>
    </lineage>
</organism>
<dbReference type="Proteomes" id="UP001521116">
    <property type="component" value="Unassembled WGS sequence"/>
</dbReference>
<dbReference type="EMBL" id="JAJVDC020000053">
    <property type="protein sequence ID" value="KAL1629690.1"/>
    <property type="molecule type" value="Genomic_DNA"/>
</dbReference>
<evidence type="ECO:0000256" key="1">
    <source>
        <dbReference type="SAM" id="MobiDB-lite"/>
    </source>
</evidence>
<protein>
    <submittedName>
        <fullName evidence="2">Uncharacterized protein</fullName>
    </submittedName>
</protein>
<sequence length="69" mass="7773">MTTRRGEWAGQWTGTILDDGDDPSGVLQQEDQLNVQVERWNGTIEKREYAYPNSIAYILLSTTGVNANK</sequence>
<name>A0ABR3STT6_9PEZI</name>
<feature type="region of interest" description="Disordered" evidence="1">
    <location>
        <begin position="1"/>
        <end position="21"/>
    </location>
</feature>
<reference evidence="2 3" key="1">
    <citation type="submission" date="2024-02" db="EMBL/GenBank/DDBJ databases">
        <title>De novo assembly and annotation of 12 fungi associated with fruit tree decline syndrome in Ontario, Canada.</title>
        <authorList>
            <person name="Sulman M."/>
            <person name="Ellouze W."/>
            <person name="Ilyukhin E."/>
        </authorList>
    </citation>
    <scope>NUCLEOTIDE SEQUENCE [LARGE SCALE GENOMIC DNA]</scope>
    <source>
        <strain evidence="2 3">M1-105</strain>
    </source>
</reference>
<comment type="caution">
    <text evidence="2">The sequence shown here is derived from an EMBL/GenBank/DDBJ whole genome shotgun (WGS) entry which is preliminary data.</text>
</comment>
<gene>
    <name evidence="2" type="ORF">SLS56_005344</name>
</gene>